<proteinExistence type="predicted"/>
<evidence type="ECO:0000313" key="2">
    <source>
        <dbReference type="Proteomes" id="UP000309997"/>
    </source>
</evidence>
<organism evidence="1 2">
    <name type="scientific">Populus alba</name>
    <name type="common">White poplar</name>
    <dbReference type="NCBI Taxonomy" id="43335"/>
    <lineage>
        <taxon>Eukaryota</taxon>
        <taxon>Viridiplantae</taxon>
        <taxon>Streptophyta</taxon>
        <taxon>Embryophyta</taxon>
        <taxon>Tracheophyta</taxon>
        <taxon>Spermatophyta</taxon>
        <taxon>Magnoliopsida</taxon>
        <taxon>eudicotyledons</taxon>
        <taxon>Gunneridae</taxon>
        <taxon>Pentapetalae</taxon>
        <taxon>rosids</taxon>
        <taxon>fabids</taxon>
        <taxon>Malpighiales</taxon>
        <taxon>Salicaceae</taxon>
        <taxon>Saliceae</taxon>
        <taxon>Populus</taxon>
    </lineage>
</organism>
<comment type="caution">
    <text evidence="1">The sequence shown here is derived from an EMBL/GenBank/DDBJ whole genome shotgun (WGS) entry which is preliminary data.</text>
</comment>
<gene>
    <name evidence="1" type="ORF">D5086_000223</name>
</gene>
<dbReference type="EMBL" id="RCHU02000001">
    <property type="protein sequence ID" value="KAL3609203.1"/>
    <property type="molecule type" value="Genomic_DNA"/>
</dbReference>
<name>A0ACC4CV89_POPAL</name>
<evidence type="ECO:0000313" key="1">
    <source>
        <dbReference type="EMBL" id="KAL3609203.1"/>
    </source>
</evidence>
<accession>A0ACC4CV89</accession>
<keyword evidence="2" id="KW-1185">Reference proteome</keyword>
<sequence length="131" mass="14779">MLFFSFQNPFCPRQVLKPPNKIPDVVHILVKSRPMITIVHSTATVSTLPEYIVSMNPQLDPSVNKCARAFPQLGSQPIDEGRRVFVGRIELGIPRQIGDLIEKKGYRLGANFRWTATSKDRQPQPLLAIDL</sequence>
<protein>
    <submittedName>
        <fullName evidence="1">Uncharacterized protein</fullName>
    </submittedName>
</protein>
<reference evidence="1 2" key="1">
    <citation type="journal article" date="2024" name="Plant Biotechnol. J.">
        <title>Genome and CRISPR/Cas9 system of a widespread forest tree (Populus alba) in the world.</title>
        <authorList>
            <person name="Liu Y.J."/>
            <person name="Jiang P.F."/>
            <person name="Han X.M."/>
            <person name="Li X.Y."/>
            <person name="Wang H.M."/>
            <person name="Wang Y.J."/>
            <person name="Wang X.X."/>
            <person name="Zeng Q.Y."/>
        </authorList>
    </citation>
    <scope>NUCLEOTIDE SEQUENCE [LARGE SCALE GENOMIC DNA]</scope>
    <source>
        <strain evidence="2">cv. PAL-ZL1</strain>
    </source>
</reference>
<dbReference type="Proteomes" id="UP000309997">
    <property type="component" value="Unassembled WGS sequence"/>
</dbReference>